<dbReference type="AlphaFoldDB" id="A0EGG5"/>
<keyword evidence="2" id="KW-1185">Reference proteome</keyword>
<dbReference type="InParanoid" id="A0EGG5"/>
<proteinExistence type="predicted"/>
<dbReference type="KEGG" id="ptm:GSPATT00026730001"/>
<dbReference type="EMBL" id="CT868677">
    <property type="protein sequence ID" value="CAK94406.1"/>
    <property type="molecule type" value="Genomic_DNA"/>
</dbReference>
<accession>A0EGG5</accession>
<sequence length="128" mass="15586">MNELTNFLKKSEIFVYKQLEIPDKQQSDEIEQVKDNLYKKKWQQKSIQIKKLILRKIKDSQQEAFQQILNLNFRQVLKMIGLLQRQFQNQSLLNIQQIMCLFFSQDISCEYQQYYSPFKNEICMCVLY</sequence>
<protein>
    <submittedName>
        <fullName evidence="1">Uncharacterized protein</fullName>
    </submittedName>
</protein>
<dbReference type="Proteomes" id="UP000000600">
    <property type="component" value="Unassembled WGS sequence"/>
</dbReference>
<evidence type="ECO:0000313" key="1">
    <source>
        <dbReference type="EMBL" id="CAK94406.1"/>
    </source>
</evidence>
<organism evidence="1 2">
    <name type="scientific">Paramecium tetraurelia</name>
    <dbReference type="NCBI Taxonomy" id="5888"/>
    <lineage>
        <taxon>Eukaryota</taxon>
        <taxon>Sar</taxon>
        <taxon>Alveolata</taxon>
        <taxon>Ciliophora</taxon>
        <taxon>Intramacronucleata</taxon>
        <taxon>Oligohymenophorea</taxon>
        <taxon>Peniculida</taxon>
        <taxon>Parameciidae</taxon>
        <taxon>Paramecium</taxon>
    </lineage>
</organism>
<dbReference type="RefSeq" id="XP_001461779.1">
    <property type="nucleotide sequence ID" value="XM_001461742.1"/>
</dbReference>
<reference evidence="1 2" key="1">
    <citation type="journal article" date="2006" name="Nature">
        <title>Global trends of whole-genome duplications revealed by the ciliate Paramecium tetraurelia.</title>
        <authorList>
            <consortium name="Genoscope"/>
            <person name="Aury J.-M."/>
            <person name="Jaillon O."/>
            <person name="Duret L."/>
            <person name="Noel B."/>
            <person name="Jubin C."/>
            <person name="Porcel B.M."/>
            <person name="Segurens B."/>
            <person name="Daubin V."/>
            <person name="Anthouard V."/>
            <person name="Aiach N."/>
            <person name="Arnaiz O."/>
            <person name="Billaut A."/>
            <person name="Beisson J."/>
            <person name="Blanc I."/>
            <person name="Bouhouche K."/>
            <person name="Camara F."/>
            <person name="Duharcourt S."/>
            <person name="Guigo R."/>
            <person name="Gogendeau D."/>
            <person name="Katinka M."/>
            <person name="Keller A.-M."/>
            <person name="Kissmehl R."/>
            <person name="Klotz C."/>
            <person name="Koll F."/>
            <person name="Le Moue A."/>
            <person name="Lepere C."/>
            <person name="Malinsky S."/>
            <person name="Nowacki M."/>
            <person name="Nowak J.K."/>
            <person name="Plattner H."/>
            <person name="Poulain J."/>
            <person name="Ruiz F."/>
            <person name="Serrano V."/>
            <person name="Zagulski M."/>
            <person name="Dessen P."/>
            <person name="Betermier M."/>
            <person name="Weissenbach J."/>
            <person name="Scarpelli C."/>
            <person name="Schachter V."/>
            <person name="Sperling L."/>
            <person name="Meyer E."/>
            <person name="Cohen J."/>
            <person name="Wincker P."/>
        </authorList>
    </citation>
    <scope>NUCLEOTIDE SEQUENCE [LARGE SCALE GENOMIC DNA]</scope>
    <source>
        <strain evidence="1 2">Stock d4-2</strain>
    </source>
</reference>
<evidence type="ECO:0000313" key="2">
    <source>
        <dbReference type="Proteomes" id="UP000000600"/>
    </source>
</evidence>
<gene>
    <name evidence="1" type="ORF">GSPATT00026730001</name>
</gene>
<dbReference type="GeneID" id="5047564"/>
<name>A0EGG5_PARTE</name>
<dbReference type="HOGENOM" id="CLU_1963849_0_0_1"/>